<sequence>MSVSSTVGNVTAARLRRSVGVAPLRRAACVVVRAEKKEYYDYKDMPPLPLTVERIHIPKLGYTVVSKQNEPMRLASLAIFYDIYKDEQYKSRLTRKSAMTALCMYDRDDVAEAQNSPGDYPNIDLLYRVYNEGLDLEFKVEEFMPQ</sequence>
<evidence type="ECO:0000313" key="2">
    <source>
        <dbReference type="Proteomes" id="UP000612055"/>
    </source>
</evidence>
<dbReference type="EMBL" id="JAEHOE010000084">
    <property type="protein sequence ID" value="KAG2488405.1"/>
    <property type="molecule type" value="Genomic_DNA"/>
</dbReference>
<dbReference type="InterPro" id="IPR016755">
    <property type="entry name" value="UCP019302"/>
</dbReference>
<dbReference type="Pfam" id="PF10084">
    <property type="entry name" value="DUF2322"/>
    <property type="match status" value="1"/>
</dbReference>
<name>A0A835XX07_9CHLO</name>
<accession>A0A835XX07</accession>
<dbReference type="Proteomes" id="UP000612055">
    <property type="component" value="Unassembled WGS sequence"/>
</dbReference>
<keyword evidence="2" id="KW-1185">Reference proteome</keyword>
<comment type="caution">
    <text evidence="1">The sequence shown here is derived from an EMBL/GenBank/DDBJ whole genome shotgun (WGS) entry which is preliminary data.</text>
</comment>
<dbReference type="AlphaFoldDB" id="A0A835XX07"/>
<evidence type="ECO:0000313" key="1">
    <source>
        <dbReference type="EMBL" id="KAG2488405.1"/>
    </source>
</evidence>
<proteinExistence type="predicted"/>
<gene>
    <name evidence="1" type="ORF">HYH03_013089</name>
</gene>
<protein>
    <submittedName>
        <fullName evidence="1">Uncharacterized protein</fullName>
    </submittedName>
</protein>
<organism evidence="1 2">
    <name type="scientific">Edaphochlamys debaryana</name>
    <dbReference type="NCBI Taxonomy" id="47281"/>
    <lineage>
        <taxon>Eukaryota</taxon>
        <taxon>Viridiplantae</taxon>
        <taxon>Chlorophyta</taxon>
        <taxon>core chlorophytes</taxon>
        <taxon>Chlorophyceae</taxon>
        <taxon>CS clade</taxon>
        <taxon>Chlamydomonadales</taxon>
        <taxon>Chlamydomonadales incertae sedis</taxon>
        <taxon>Edaphochlamys</taxon>
    </lineage>
</organism>
<dbReference type="OrthoDB" id="528003at2759"/>
<reference evidence="1" key="1">
    <citation type="journal article" date="2020" name="bioRxiv">
        <title>Comparative genomics of Chlamydomonas.</title>
        <authorList>
            <person name="Craig R.J."/>
            <person name="Hasan A.R."/>
            <person name="Ness R.W."/>
            <person name="Keightley P.D."/>
        </authorList>
    </citation>
    <scope>NUCLEOTIDE SEQUENCE</scope>
    <source>
        <strain evidence="1">CCAP 11/70</strain>
    </source>
</reference>